<name>A0A1E3BR00_ASPCR</name>
<gene>
    <name evidence="1" type="ORF">SI65_00964</name>
</gene>
<dbReference type="VEuPathDB" id="FungiDB:SI65_00964"/>
<dbReference type="OrthoDB" id="4496615at2759"/>
<dbReference type="EMBL" id="JXNT01000001">
    <property type="protein sequence ID" value="ODM23375.1"/>
    <property type="molecule type" value="Genomic_DNA"/>
</dbReference>
<evidence type="ECO:0000313" key="2">
    <source>
        <dbReference type="Proteomes" id="UP000094569"/>
    </source>
</evidence>
<accession>A0A1E3BR00</accession>
<dbReference type="AlphaFoldDB" id="A0A1E3BR00"/>
<proteinExistence type="predicted"/>
<keyword evidence="2" id="KW-1185">Reference proteome</keyword>
<protein>
    <submittedName>
        <fullName evidence="1">Uncharacterized protein</fullName>
    </submittedName>
</protein>
<comment type="caution">
    <text evidence="1">The sequence shown here is derived from an EMBL/GenBank/DDBJ whole genome shotgun (WGS) entry which is preliminary data.</text>
</comment>
<dbReference type="Proteomes" id="UP000094569">
    <property type="component" value="Unassembled WGS sequence"/>
</dbReference>
<reference evidence="1 2" key="1">
    <citation type="journal article" date="2016" name="BMC Genomics">
        <title>Comparative genomic and transcriptomic analyses of the Fuzhuan brick tea-fermentation fungus Aspergillus cristatus.</title>
        <authorList>
            <person name="Ge Y."/>
            <person name="Wang Y."/>
            <person name="Liu Y."/>
            <person name="Tan Y."/>
            <person name="Ren X."/>
            <person name="Zhang X."/>
            <person name="Hyde K.D."/>
            <person name="Liu Y."/>
            <person name="Liu Z."/>
        </authorList>
    </citation>
    <scope>NUCLEOTIDE SEQUENCE [LARGE SCALE GENOMIC DNA]</scope>
    <source>
        <strain evidence="1 2">GZAAS20.1005</strain>
    </source>
</reference>
<sequence>MDDYQFPDGITFDKFIGNILTINGIAVTITDILSEKLQPDFNERRGVFQGLTTQNNTVILRNYGISELSDRRQSLGLVLRENFEDEHKALSACQGINTVPRLFAVDELVQAASDPFPNGYLRAIVMSRARGQSVVDIFDDLDQQDYTTIHTQLTAALEHMRLNGYVFIEPPTEHIFYEKSTSRM</sequence>
<organism evidence="1 2">
    <name type="scientific">Aspergillus cristatus</name>
    <name type="common">Chinese Fuzhuan brick tea-fermentation fungus</name>
    <name type="synonym">Eurotium cristatum</name>
    <dbReference type="NCBI Taxonomy" id="573508"/>
    <lineage>
        <taxon>Eukaryota</taxon>
        <taxon>Fungi</taxon>
        <taxon>Dikarya</taxon>
        <taxon>Ascomycota</taxon>
        <taxon>Pezizomycotina</taxon>
        <taxon>Eurotiomycetes</taxon>
        <taxon>Eurotiomycetidae</taxon>
        <taxon>Eurotiales</taxon>
        <taxon>Aspergillaceae</taxon>
        <taxon>Aspergillus</taxon>
        <taxon>Aspergillus subgen. Aspergillus</taxon>
    </lineage>
</organism>
<evidence type="ECO:0000313" key="1">
    <source>
        <dbReference type="EMBL" id="ODM23375.1"/>
    </source>
</evidence>